<dbReference type="Proteomes" id="UP000663828">
    <property type="component" value="Unassembled WGS sequence"/>
</dbReference>
<reference evidence="2" key="1">
    <citation type="submission" date="2021-02" db="EMBL/GenBank/DDBJ databases">
        <authorList>
            <person name="Nowell W R."/>
        </authorList>
    </citation>
    <scope>NUCLEOTIDE SEQUENCE</scope>
</reference>
<protein>
    <submittedName>
        <fullName evidence="2">Uncharacterized protein</fullName>
    </submittedName>
</protein>
<dbReference type="AlphaFoldDB" id="A0A816HLV9"/>
<feature type="compositionally biased region" description="Acidic residues" evidence="1">
    <location>
        <begin position="72"/>
        <end position="97"/>
    </location>
</feature>
<feature type="compositionally biased region" description="Acidic residues" evidence="1">
    <location>
        <begin position="104"/>
        <end position="121"/>
    </location>
</feature>
<feature type="compositionally biased region" description="Low complexity" evidence="1">
    <location>
        <begin position="61"/>
        <end position="71"/>
    </location>
</feature>
<feature type="region of interest" description="Disordered" evidence="1">
    <location>
        <begin position="55"/>
        <end position="135"/>
    </location>
</feature>
<evidence type="ECO:0000313" key="3">
    <source>
        <dbReference type="Proteomes" id="UP000663828"/>
    </source>
</evidence>
<accession>A0A816HLV9</accession>
<evidence type="ECO:0000256" key="1">
    <source>
        <dbReference type="SAM" id="MobiDB-lite"/>
    </source>
</evidence>
<sequence>IDKSTTGASSQLLNQVNALNISHGNENEMVILLEVDHARNYDDDVTNETIECTTEDDVSLGENFNEGNEGNADGEGDYLDNDNDNDDDDDDEDDDDDNNRNDDTIDNDVDDEIEKDEDEDEQNRVENEDPDEIRIEIIPEDCDLLNADIDDSLTDNWEEGVQFDVHDSKISKEQKTTL</sequence>
<dbReference type="EMBL" id="CAJNOR010017365">
    <property type="protein sequence ID" value="CAF1687233.1"/>
    <property type="molecule type" value="Genomic_DNA"/>
</dbReference>
<keyword evidence="3" id="KW-1185">Reference proteome</keyword>
<comment type="caution">
    <text evidence="2">The sequence shown here is derived from an EMBL/GenBank/DDBJ whole genome shotgun (WGS) entry which is preliminary data.</text>
</comment>
<proteinExistence type="predicted"/>
<feature type="non-terminal residue" evidence="2">
    <location>
        <position position="1"/>
    </location>
</feature>
<organism evidence="2 3">
    <name type="scientific">Adineta ricciae</name>
    <name type="common">Rotifer</name>
    <dbReference type="NCBI Taxonomy" id="249248"/>
    <lineage>
        <taxon>Eukaryota</taxon>
        <taxon>Metazoa</taxon>
        <taxon>Spiralia</taxon>
        <taxon>Gnathifera</taxon>
        <taxon>Rotifera</taxon>
        <taxon>Eurotatoria</taxon>
        <taxon>Bdelloidea</taxon>
        <taxon>Adinetida</taxon>
        <taxon>Adinetidae</taxon>
        <taxon>Adineta</taxon>
    </lineage>
</organism>
<name>A0A816HLV9_ADIRI</name>
<gene>
    <name evidence="2" type="ORF">XAT740_LOCUS62304</name>
</gene>
<feature type="compositionally biased region" description="Basic and acidic residues" evidence="1">
    <location>
        <begin position="122"/>
        <end position="135"/>
    </location>
</feature>
<evidence type="ECO:0000313" key="2">
    <source>
        <dbReference type="EMBL" id="CAF1687233.1"/>
    </source>
</evidence>